<dbReference type="Proteomes" id="UP000612680">
    <property type="component" value="Chromosome"/>
</dbReference>
<feature type="domain" description="Alpha-L-rhamnosidase six-hairpin glycosidase" evidence="7">
    <location>
        <begin position="462"/>
        <end position="827"/>
    </location>
</feature>
<dbReference type="Gene3D" id="1.50.10.10">
    <property type="match status" value="1"/>
</dbReference>
<sequence length="945" mass="105578">MKTALLLLLFFSAAFVRAEGLTPSYLRCEYKVDPVTDERYPRLSWELTSSGNDQHQTAYQILAASSIAKLAAGRTDLWDSGRVPSAATFQVGYKGKPLASRQVCYWIVRSWDKNGVAGPWSKPASWEIGLLDKNEWKAQWIGLDMDHLGKGPKYHLPPAPYLRKEIRIKKGVKKARLYVTALGLYEFSINGKKTGDAHLTPGWTDYDKRVYYQVYDVTSDLKPGANALASQLSYGWYAGYLGYSLLVGNPVVRAFYGKVPVLKARLEVEYEDGKKEVTVTDQSWKVNQGALLESDLLNGETYDARLEHSGWQQPGFHDQSWKPAQVFPDKAGRKVEVYPGPPVKVTQMLAVKTILPRPGGSYIFDFAQNFAGIVRIQVRGEAGDTIRLRFGEKLHPDGRLMTENLRMARATDTYILKGDPKGETWEPKFTFHGFQYAEVSGLRNKPDHATLTGLVIGSDTPKTGTFETDNAMVNQLYSNIDWTQRANYIDIPTDCPQRDERIGWTGDAQVYVKSATFNRDAASFFTKWTVDLNDGQYENGAFPLYAPRPDLRKTDTFSPGWMEAGIICPYQIYRAYGDTTLIRKGWQNMVRFMDFLEKRSQGAYVFKENAFADIDPKGGYGDWLSFGKKTPPDMLASFYYYYCADLMKEMAAAIGQESDLKKFEKTAGEIRRAVLAHYSDGQGRFKCDSAAYGDGAGYVDGSLGFTGHTQTAYANAIYMNLLEGTARDRAGNNLVELLHQNNDKLGTGFLGAKPLLPALSATGHSDLAYRLFLSKAFPSWGFEVENGSTTIWERWDSYTKEDGFKYNAAMNSFSHYAFGAVCEWMFGNAAGIKATRAGFTEFDIQPEIAPDHPGRDGIRSLKASLRTMSGEIVSAWQKENGKLVMHVQVPVNTKARLFVPAADDTGILINGQQLSNAPGIHQVVREKDFVVVSVGSGNYTINIRR</sequence>
<feature type="domain" description="Alpha-L-rhamnosidase concanavalin-like" evidence="5">
    <location>
        <begin position="359"/>
        <end position="456"/>
    </location>
</feature>
<feature type="domain" description="Alpha-L-rhamnosidase C-terminal" evidence="8">
    <location>
        <begin position="831"/>
        <end position="905"/>
    </location>
</feature>
<keyword evidence="3 9" id="KW-0378">Hydrolase</keyword>
<dbReference type="InterPro" id="IPR008928">
    <property type="entry name" value="6-hairpin_glycosidase_sf"/>
</dbReference>
<evidence type="ECO:0000256" key="3">
    <source>
        <dbReference type="ARBA" id="ARBA00022801"/>
    </source>
</evidence>
<feature type="signal peptide" evidence="4">
    <location>
        <begin position="1"/>
        <end position="18"/>
    </location>
</feature>
<dbReference type="PANTHER" id="PTHR33307:SF6">
    <property type="entry name" value="ALPHA-RHAMNOSIDASE (EUROFUNG)-RELATED"/>
    <property type="match status" value="1"/>
</dbReference>
<evidence type="ECO:0000259" key="5">
    <source>
        <dbReference type="Pfam" id="PF05592"/>
    </source>
</evidence>
<keyword evidence="10" id="KW-1185">Reference proteome</keyword>
<evidence type="ECO:0000256" key="4">
    <source>
        <dbReference type="SAM" id="SignalP"/>
    </source>
</evidence>
<dbReference type="Gene3D" id="2.60.420.10">
    <property type="entry name" value="Maltose phosphorylase, domain 3"/>
    <property type="match status" value="1"/>
</dbReference>
<evidence type="ECO:0000256" key="2">
    <source>
        <dbReference type="ARBA" id="ARBA00012652"/>
    </source>
</evidence>
<evidence type="ECO:0000259" key="8">
    <source>
        <dbReference type="Pfam" id="PF17390"/>
    </source>
</evidence>
<evidence type="ECO:0000313" key="10">
    <source>
        <dbReference type="Proteomes" id="UP000612680"/>
    </source>
</evidence>
<reference evidence="9 10" key="1">
    <citation type="submission" date="2020-06" db="EMBL/GenBank/DDBJ databases">
        <title>Dyadobacter sandarakinus sp. nov., isolated from the soil of the Arctic Yellow River Station.</title>
        <authorList>
            <person name="Zhang Y."/>
            <person name="Peng F."/>
        </authorList>
    </citation>
    <scope>NUCLEOTIDE SEQUENCE [LARGE SCALE GENOMIC DNA]</scope>
    <source>
        <strain evidence="9 10">Q3-56</strain>
    </source>
</reference>
<dbReference type="RefSeq" id="WP_204660205.1">
    <property type="nucleotide sequence ID" value="NZ_CP056775.1"/>
</dbReference>
<name>A0ABX7I183_9BACT</name>
<dbReference type="EMBL" id="CP056775">
    <property type="protein sequence ID" value="QRQ99442.1"/>
    <property type="molecule type" value="Genomic_DNA"/>
</dbReference>
<dbReference type="SUPFAM" id="SSF48208">
    <property type="entry name" value="Six-hairpin glycosidases"/>
    <property type="match status" value="1"/>
</dbReference>
<dbReference type="Pfam" id="PF17390">
    <property type="entry name" value="Bac_rhamnosid_C"/>
    <property type="match status" value="1"/>
</dbReference>
<dbReference type="Gene3D" id="2.60.40.10">
    <property type="entry name" value="Immunoglobulins"/>
    <property type="match status" value="1"/>
</dbReference>
<dbReference type="EC" id="3.2.1.40" evidence="2"/>
<accession>A0ABX7I183</accession>
<dbReference type="InterPro" id="IPR035396">
    <property type="entry name" value="Bac_rhamnosid6H"/>
</dbReference>
<dbReference type="PANTHER" id="PTHR33307">
    <property type="entry name" value="ALPHA-RHAMNOSIDASE (EUROFUNG)"/>
    <property type="match status" value="1"/>
</dbReference>
<dbReference type="InterPro" id="IPR008902">
    <property type="entry name" value="Rhamnosid_concanavalin"/>
</dbReference>
<dbReference type="GO" id="GO:0016787">
    <property type="term" value="F:hydrolase activity"/>
    <property type="evidence" value="ECO:0007669"/>
    <property type="project" value="UniProtKB-KW"/>
</dbReference>
<keyword evidence="4" id="KW-0732">Signal</keyword>
<feature type="chain" id="PRO_5047388085" description="alpha-L-rhamnosidase" evidence="4">
    <location>
        <begin position="19"/>
        <end position="945"/>
    </location>
</feature>
<proteinExistence type="predicted"/>
<dbReference type="Pfam" id="PF17389">
    <property type="entry name" value="Bac_rhamnosid6H"/>
    <property type="match status" value="1"/>
</dbReference>
<feature type="domain" description="Bacterial alpha-L-rhamnosidase N-terminal" evidence="6">
    <location>
        <begin position="171"/>
        <end position="347"/>
    </location>
</feature>
<evidence type="ECO:0000313" key="9">
    <source>
        <dbReference type="EMBL" id="QRQ99442.1"/>
    </source>
</evidence>
<dbReference type="InterPro" id="IPR013783">
    <property type="entry name" value="Ig-like_fold"/>
</dbReference>
<evidence type="ECO:0000259" key="6">
    <source>
        <dbReference type="Pfam" id="PF08531"/>
    </source>
</evidence>
<evidence type="ECO:0000259" key="7">
    <source>
        <dbReference type="Pfam" id="PF17389"/>
    </source>
</evidence>
<dbReference type="InterPro" id="IPR016007">
    <property type="entry name" value="Alpha_rhamnosid"/>
</dbReference>
<dbReference type="Pfam" id="PF25788">
    <property type="entry name" value="Ig_Rha78A_N"/>
    <property type="match status" value="1"/>
</dbReference>
<dbReference type="InterPro" id="IPR012341">
    <property type="entry name" value="6hp_glycosidase-like_sf"/>
</dbReference>
<dbReference type="InterPro" id="IPR035398">
    <property type="entry name" value="Bac_rhamnosid_C"/>
</dbReference>
<dbReference type="InterPro" id="IPR013737">
    <property type="entry name" value="Bac_rhamnosid_N"/>
</dbReference>
<evidence type="ECO:0000256" key="1">
    <source>
        <dbReference type="ARBA" id="ARBA00001445"/>
    </source>
</evidence>
<dbReference type="Pfam" id="PF08531">
    <property type="entry name" value="Bac_rhamnosid_N"/>
    <property type="match status" value="1"/>
</dbReference>
<comment type="catalytic activity">
    <reaction evidence="1">
        <text>Hydrolysis of terminal non-reducing alpha-L-rhamnose residues in alpha-L-rhamnosides.</text>
        <dbReference type="EC" id="3.2.1.40"/>
    </reaction>
</comment>
<dbReference type="Pfam" id="PF05592">
    <property type="entry name" value="Bac_rhamnosid"/>
    <property type="match status" value="1"/>
</dbReference>
<gene>
    <name evidence="9" type="ORF">HWI92_00215</name>
</gene>
<dbReference type="PIRSF" id="PIRSF010631">
    <property type="entry name" value="A-rhamnsds"/>
    <property type="match status" value="1"/>
</dbReference>
<protein>
    <recommendedName>
        <fullName evidence="2">alpha-L-rhamnosidase</fullName>
        <ecNumber evidence="2">3.2.1.40</ecNumber>
    </recommendedName>
</protein>
<organism evidence="9 10">
    <name type="scientific">Dyadobacter sandarakinus</name>
    <dbReference type="NCBI Taxonomy" id="2747268"/>
    <lineage>
        <taxon>Bacteria</taxon>
        <taxon>Pseudomonadati</taxon>
        <taxon>Bacteroidota</taxon>
        <taxon>Cytophagia</taxon>
        <taxon>Cytophagales</taxon>
        <taxon>Spirosomataceae</taxon>
        <taxon>Dyadobacter</taxon>
    </lineage>
</organism>
<dbReference type="Gene3D" id="2.60.120.260">
    <property type="entry name" value="Galactose-binding domain-like"/>
    <property type="match status" value="2"/>
</dbReference>